<comment type="caution">
    <text evidence="3">The sequence shown here is derived from an EMBL/GenBank/DDBJ whole genome shotgun (WGS) entry which is preliminary data.</text>
</comment>
<evidence type="ECO:0000256" key="2">
    <source>
        <dbReference type="SAM" id="MobiDB-lite"/>
    </source>
</evidence>
<accession>A0AB35FWX9</accession>
<gene>
    <name evidence="3" type="ORF">KII88_01130</name>
</gene>
<feature type="coiled-coil region" evidence="1">
    <location>
        <begin position="13"/>
        <end position="64"/>
    </location>
</feature>
<proteinExistence type="predicted"/>
<protein>
    <submittedName>
        <fullName evidence="3">Uncharacterized protein</fullName>
    </submittedName>
</protein>
<keyword evidence="1" id="KW-0175">Coiled coil</keyword>
<evidence type="ECO:0000313" key="4">
    <source>
        <dbReference type="Proteomes" id="UP000727071"/>
    </source>
</evidence>
<dbReference type="AlphaFoldDB" id="A0AB35FWX9"/>
<organism evidence="3 4">
    <name type="scientific">Leuconostoc gelidum subsp. gelidum</name>
    <dbReference type="NCBI Taxonomy" id="1607839"/>
    <lineage>
        <taxon>Bacteria</taxon>
        <taxon>Bacillati</taxon>
        <taxon>Bacillota</taxon>
        <taxon>Bacilli</taxon>
        <taxon>Lactobacillales</taxon>
        <taxon>Lactobacillaceae</taxon>
        <taxon>Leuconostoc</taxon>
        <taxon>Leuconostoc gelidum group</taxon>
    </lineage>
</organism>
<reference evidence="3" key="1">
    <citation type="submission" date="2021-05" db="EMBL/GenBank/DDBJ databases">
        <title>Pangenome of Leuconostoc gelidum warrants species status for Leuconostoc gelidum subsp. gasicomitatum.</title>
        <authorList>
            <person name="Johansson P."/>
            <person name="Sade E."/>
            <person name="Hultman J."/>
            <person name="Auvinen P."/>
            <person name="Bjorkroth J."/>
        </authorList>
    </citation>
    <scope>NUCLEOTIDE SEQUENCE</scope>
    <source>
        <strain evidence="3">C220d</strain>
    </source>
</reference>
<dbReference type="RefSeq" id="WP_224155208.1">
    <property type="nucleotide sequence ID" value="NZ_JAHBFV010000003.1"/>
</dbReference>
<evidence type="ECO:0000313" key="3">
    <source>
        <dbReference type="EMBL" id="MBZ6015147.1"/>
    </source>
</evidence>
<name>A0AB35FWX9_LEUGE</name>
<dbReference type="EMBL" id="JAHBFV010000003">
    <property type="protein sequence ID" value="MBZ6015147.1"/>
    <property type="molecule type" value="Genomic_DNA"/>
</dbReference>
<dbReference type="Proteomes" id="UP000727071">
    <property type="component" value="Unassembled WGS sequence"/>
</dbReference>
<sequence>MQIYDSKVIQIKLSAAEQQAGKIAQELQSLQKADSIDNYMQQQIKTLENQLPNLKLIIIQLKKQLISAKKSNQKTNTQHFLRSNNHRNDL</sequence>
<evidence type="ECO:0000256" key="1">
    <source>
        <dbReference type="SAM" id="Coils"/>
    </source>
</evidence>
<feature type="region of interest" description="Disordered" evidence="2">
    <location>
        <begin position="70"/>
        <end position="90"/>
    </location>
</feature>
<feature type="compositionally biased region" description="Polar residues" evidence="2">
    <location>
        <begin position="73"/>
        <end position="83"/>
    </location>
</feature>